<proteinExistence type="predicted"/>
<name>A0A8J3ILY4_9CHLR</name>
<dbReference type="AlphaFoldDB" id="A0A8J3ILY4"/>
<reference evidence="1" key="1">
    <citation type="submission" date="2020-10" db="EMBL/GenBank/DDBJ databases">
        <title>Taxonomic study of unclassified bacteria belonging to the class Ktedonobacteria.</title>
        <authorList>
            <person name="Yabe S."/>
            <person name="Wang C.M."/>
            <person name="Zheng Y."/>
            <person name="Sakai Y."/>
            <person name="Cavaletti L."/>
            <person name="Monciardini P."/>
            <person name="Donadio S."/>
        </authorList>
    </citation>
    <scope>NUCLEOTIDE SEQUENCE</scope>
    <source>
        <strain evidence="1">ID150040</strain>
    </source>
</reference>
<comment type="caution">
    <text evidence="1">The sequence shown here is derived from an EMBL/GenBank/DDBJ whole genome shotgun (WGS) entry which is preliminary data.</text>
</comment>
<evidence type="ECO:0000313" key="2">
    <source>
        <dbReference type="Proteomes" id="UP000597444"/>
    </source>
</evidence>
<sequence>MSTNGEPIDMHIIANLIARLARPQQTNNIDIAAQRRRCIREAMHTRLTWIPIKRDHAKPT</sequence>
<keyword evidence="2" id="KW-1185">Reference proteome</keyword>
<organism evidence="1 2">
    <name type="scientific">Reticulibacter mediterranei</name>
    <dbReference type="NCBI Taxonomy" id="2778369"/>
    <lineage>
        <taxon>Bacteria</taxon>
        <taxon>Bacillati</taxon>
        <taxon>Chloroflexota</taxon>
        <taxon>Ktedonobacteria</taxon>
        <taxon>Ktedonobacterales</taxon>
        <taxon>Reticulibacteraceae</taxon>
        <taxon>Reticulibacter</taxon>
    </lineage>
</organism>
<dbReference type="EMBL" id="BNJK01000002">
    <property type="protein sequence ID" value="GHO98009.1"/>
    <property type="molecule type" value="Genomic_DNA"/>
</dbReference>
<dbReference type="Proteomes" id="UP000597444">
    <property type="component" value="Unassembled WGS sequence"/>
</dbReference>
<accession>A0A8J3ILY4</accession>
<gene>
    <name evidence="1" type="ORF">KSF_080570</name>
</gene>
<evidence type="ECO:0000313" key="1">
    <source>
        <dbReference type="EMBL" id="GHO98009.1"/>
    </source>
</evidence>
<protein>
    <submittedName>
        <fullName evidence="1">Uncharacterized protein</fullName>
    </submittedName>
</protein>